<dbReference type="InterPro" id="IPR026442">
    <property type="entry name" value="IPTL_CTERM"/>
</dbReference>
<keyword evidence="1" id="KW-1133">Transmembrane helix</keyword>
<keyword evidence="1" id="KW-0472">Membrane</keyword>
<dbReference type="AlphaFoldDB" id="A0AAP8SPY6"/>
<dbReference type="Proteomes" id="UP000235162">
    <property type="component" value="Unassembled WGS sequence"/>
</dbReference>
<dbReference type="EMBL" id="PKUR01000001">
    <property type="protein sequence ID" value="PLW87663.1"/>
    <property type="molecule type" value="Genomic_DNA"/>
</dbReference>
<name>A0AAP8SPY6_9GAMM</name>
<keyword evidence="3" id="KW-1185">Reference proteome</keyword>
<dbReference type="KEGG" id="hja:BST95_14635"/>
<evidence type="ECO:0000313" key="3">
    <source>
        <dbReference type="Proteomes" id="UP000235162"/>
    </source>
</evidence>
<reference evidence="2 3" key="1">
    <citation type="submission" date="2018-01" db="EMBL/GenBank/DDBJ databases">
        <title>The draft genome sequence of Halioglobus japonicus S1-36.</title>
        <authorList>
            <person name="Du Z.-J."/>
            <person name="Shi M.-J."/>
        </authorList>
    </citation>
    <scope>NUCLEOTIDE SEQUENCE [LARGE SCALE GENOMIC DNA]</scope>
    <source>
        <strain evidence="2 3">S1-36</strain>
    </source>
</reference>
<feature type="transmembrane region" description="Helical" evidence="1">
    <location>
        <begin position="46"/>
        <end position="66"/>
    </location>
</feature>
<accession>A0AAP8SPY6</accession>
<gene>
    <name evidence="2" type="ORF">C0029_03550</name>
</gene>
<dbReference type="RefSeq" id="WP_084200305.1">
    <property type="nucleotide sequence ID" value="NZ_BMYL01000001.1"/>
</dbReference>
<keyword evidence="1" id="KW-0812">Transmembrane</keyword>
<evidence type="ECO:0000256" key="1">
    <source>
        <dbReference type="SAM" id="Phobius"/>
    </source>
</evidence>
<organism evidence="2 3">
    <name type="scientific">Halioglobus japonicus</name>
    <dbReference type="NCBI Taxonomy" id="930805"/>
    <lineage>
        <taxon>Bacteria</taxon>
        <taxon>Pseudomonadati</taxon>
        <taxon>Pseudomonadota</taxon>
        <taxon>Gammaproteobacteria</taxon>
        <taxon>Cellvibrionales</taxon>
        <taxon>Halieaceae</taxon>
        <taxon>Halioglobus</taxon>
    </lineage>
</organism>
<proteinExistence type="predicted"/>
<evidence type="ECO:0000313" key="2">
    <source>
        <dbReference type="EMBL" id="PLW87663.1"/>
    </source>
</evidence>
<protein>
    <submittedName>
        <fullName evidence="2">IPTL-CTERM sorting domain-containing protein</fullName>
    </submittedName>
</protein>
<sequence length="76" mass="8089">MTFTDTASIELRTPDGSFALLEGHAFPVASGATRFHARVRVPEAPYGIPTLPLWALGLVAAALAGFGRRALQRRLG</sequence>
<dbReference type="NCBIfam" id="TIGR04174">
    <property type="entry name" value="IPTL_CTERM"/>
    <property type="match status" value="1"/>
</dbReference>
<comment type="caution">
    <text evidence="2">The sequence shown here is derived from an EMBL/GenBank/DDBJ whole genome shotgun (WGS) entry which is preliminary data.</text>
</comment>